<dbReference type="NCBIfam" id="NF006054">
    <property type="entry name" value="PRK08202.1"/>
    <property type="match status" value="1"/>
</dbReference>
<keyword evidence="14" id="KW-1185">Reference proteome</keyword>
<evidence type="ECO:0000256" key="10">
    <source>
        <dbReference type="ARBA" id="ARBA00023970"/>
    </source>
</evidence>
<evidence type="ECO:0000256" key="4">
    <source>
        <dbReference type="ARBA" id="ARBA00013834"/>
    </source>
</evidence>
<sequence>MSYQETPYTYEQLGEMASFVRQKANNCQPTVGIIAGSGQATLCDLLEDALVIPYTDIKGFPQSTVAGHSGHFVIGKIGDKKVLVMSGRLHAYEGYPAWKVTAPIRVMHLLGIKTLVVTNAAGSLTQAHNIGDIIIIKDHIYLPGLCGNNPLVGPSEERFGPRFVDVSRVYTNSLRALAKEVSKELGIENLVKEGVYCMVTGPMYETPGEVRLLRMVGGDVVGMSTCPETIVAHHCGMKVLGITLVTDVCAAELNDETPITTHEEVLKVSQKRTVDTKRLIELFVKKLSL</sequence>
<evidence type="ECO:0000313" key="13">
    <source>
        <dbReference type="EMBL" id="KAJ8041299.1"/>
    </source>
</evidence>
<comment type="catalytic activity">
    <reaction evidence="8">
        <text>2'-deoxyguanosine + phosphate = 2-deoxy-alpha-D-ribose 1-phosphate + guanine</text>
        <dbReference type="Rhea" id="RHEA:27738"/>
        <dbReference type="ChEBI" id="CHEBI:16235"/>
        <dbReference type="ChEBI" id="CHEBI:17172"/>
        <dbReference type="ChEBI" id="CHEBI:43474"/>
        <dbReference type="ChEBI" id="CHEBI:57259"/>
        <dbReference type="EC" id="2.4.2.1"/>
    </reaction>
</comment>
<evidence type="ECO:0000256" key="9">
    <source>
        <dbReference type="ARBA" id="ARBA00023950"/>
    </source>
</evidence>
<comment type="catalytic activity">
    <reaction evidence="7">
        <text>inosine + phosphate = alpha-D-ribose 1-phosphate + hypoxanthine</text>
        <dbReference type="Rhea" id="RHEA:27646"/>
        <dbReference type="ChEBI" id="CHEBI:17368"/>
        <dbReference type="ChEBI" id="CHEBI:17596"/>
        <dbReference type="ChEBI" id="CHEBI:43474"/>
        <dbReference type="ChEBI" id="CHEBI:57720"/>
        <dbReference type="EC" id="2.4.2.1"/>
    </reaction>
</comment>
<dbReference type="Proteomes" id="UP001152320">
    <property type="component" value="Chromosome 5"/>
</dbReference>
<comment type="function">
    <text evidence="11">The purine nucleoside phosphorylases catalyze the phosphorolytic breakdown of the N-glycosidic bond in the beta-(deoxy)ribonucleoside molecules, with the formation of the corresponding free purine bases and pentose-1-phosphate.</text>
</comment>
<dbReference type="EMBL" id="JAIZAY010000005">
    <property type="protein sequence ID" value="KAJ8041299.1"/>
    <property type="molecule type" value="Genomic_DNA"/>
</dbReference>
<evidence type="ECO:0000256" key="2">
    <source>
        <dbReference type="ARBA" id="ARBA00006751"/>
    </source>
</evidence>
<dbReference type="InterPro" id="IPR035994">
    <property type="entry name" value="Nucleoside_phosphorylase_sf"/>
</dbReference>
<dbReference type="GO" id="GO:0004731">
    <property type="term" value="F:purine-nucleoside phosphorylase activity"/>
    <property type="evidence" value="ECO:0007669"/>
    <property type="project" value="UniProtKB-EC"/>
</dbReference>
<evidence type="ECO:0000256" key="6">
    <source>
        <dbReference type="ARBA" id="ARBA00022679"/>
    </source>
</evidence>
<comment type="similarity">
    <text evidence="2 11">Belongs to the PNP/MTAP phosphorylase family.</text>
</comment>
<dbReference type="OrthoDB" id="10261782at2759"/>
<organism evidence="13 14">
    <name type="scientific">Holothuria leucospilota</name>
    <name type="common">Black long sea cucumber</name>
    <name type="synonym">Mertensiothuria leucospilota</name>
    <dbReference type="NCBI Taxonomy" id="206669"/>
    <lineage>
        <taxon>Eukaryota</taxon>
        <taxon>Metazoa</taxon>
        <taxon>Echinodermata</taxon>
        <taxon>Eleutherozoa</taxon>
        <taxon>Echinozoa</taxon>
        <taxon>Holothuroidea</taxon>
        <taxon>Aspidochirotacea</taxon>
        <taxon>Aspidochirotida</taxon>
        <taxon>Holothuriidae</taxon>
        <taxon>Holothuria</taxon>
    </lineage>
</organism>
<keyword evidence="6 11" id="KW-0808">Transferase</keyword>
<accession>A0A9Q1CB26</accession>
<evidence type="ECO:0000256" key="1">
    <source>
        <dbReference type="ARBA" id="ARBA00005058"/>
    </source>
</evidence>
<keyword evidence="5 11" id="KW-0328">Glycosyltransferase</keyword>
<comment type="catalytic activity">
    <reaction evidence="9">
        <text>2'-deoxyinosine + phosphate = 2-deoxy-alpha-D-ribose 1-phosphate + hypoxanthine</text>
        <dbReference type="Rhea" id="RHEA:27750"/>
        <dbReference type="ChEBI" id="CHEBI:17368"/>
        <dbReference type="ChEBI" id="CHEBI:28997"/>
        <dbReference type="ChEBI" id="CHEBI:43474"/>
        <dbReference type="ChEBI" id="CHEBI:57259"/>
        <dbReference type="EC" id="2.4.2.1"/>
    </reaction>
</comment>
<dbReference type="InterPro" id="IPR000845">
    <property type="entry name" value="Nucleoside_phosphorylase_d"/>
</dbReference>
<comment type="catalytic activity">
    <reaction evidence="10">
        <text>guanosine + phosphate = alpha-D-ribose 1-phosphate + guanine</text>
        <dbReference type="Rhea" id="RHEA:13233"/>
        <dbReference type="ChEBI" id="CHEBI:16235"/>
        <dbReference type="ChEBI" id="CHEBI:16750"/>
        <dbReference type="ChEBI" id="CHEBI:43474"/>
        <dbReference type="ChEBI" id="CHEBI:57720"/>
        <dbReference type="EC" id="2.4.2.1"/>
    </reaction>
</comment>
<dbReference type="GO" id="GO:0005737">
    <property type="term" value="C:cytoplasm"/>
    <property type="evidence" value="ECO:0007669"/>
    <property type="project" value="TreeGrafter"/>
</dbReference>
<evidence type="ECO:0000256" key="8">
    <source>
        <dbReference type="ARBA" id="ARBA00023929"/>
    </source>
</evidence>
<evidence type="ECO:0000313" key="14">
    <source>
        <dbReference type="Proteomes" id="UP001152320"/>
    </source>
</evidence>
<gene>
    <name evidence="13" type="ORF">HOLleu_12084</name>
</gene>
<evidence type="ECO:0000259" key="12">
    <source>
        <dbReference type="Pfam" id="PF01048"/>
    </source>
</evidence>
<comment type="pathway">
    <text evidence="1 11">Purine metabolism; purine nucleoside salvage.</text>
</comment>
<dbReference type="SUPFAM" id="SSF53167">
    <property type="entry name" value="Purine and uridine phosphorylases"/>
    <property type="match status" value="1"/>
</dbReference>
<dbReference type="InterPro" id="IPR011268">
    <property type="entry name" value="Purine_phosphorylase"/>
</dbReference>
<dbReference type="Gene3D" id="3.40.50.1580">
    <property type="entry name" value="Nucleoside phosphorylase domain"/>
    <property type="match status" value="1"/>
</dbReference>
<dbReference type="NCBIfam" id="TIGR01700">
    <property type="entry name" value="PNPH"/>
    <property type="match status" value="1"/>
</dbReference>
<dbReference type="CDD" id="cd09009">
    <property type="entry name" value="PNP-EcPNPII_like"/>
    <property type="match status" value="1"/>
</dbReference>
<comment type="caution">
    <text evidence="13">The sequence shown here is derived from an EMBL/GenBank/DDBJ whole genome shotgun (WGS) entry which is preliminary data.</text>
</comment>
<dbReference type="InterPro" id="IPR011270">
    <property type="entry name" value="Pur_Nuc_Pase_Ino/Guo-sp"/>
</dbReference>
<protein>
    <recommendedName>
        <fullName evidence="4 11">Purine nucleoside phosphorylase</fullName>
        <ecNumber evidence="3 11">2.4.2.1</ecNumber>
    </recommendedName>
    <alternativeName>
        <fullName evidence="11">Inosine-guanosine phosphorylase</fullName>
    </alternativeName>
</protein>
<dbReference type="FunFam" id="3.40.50.1580:FF:000004">
    <property type="entry name" value="Purine nucleoside phosphorylase"/>
    <property type="match status" value="1"/>
</dbReference>
<evidence type="ECO:0000256" key="5">
    <source>
        <dbReference type="ARBA" id="ARBA00022676"/>
    </source>
</evidence>
<dbReference type="AlphaFoldDB" id="A0A9Q1CB26"/>
<dbReference type="PANTHER" id="PTHR11904:SF9">
    <property type="entry name" value="PURINE NUCLEOSIDE PHOSPHORYLASE-RELATED"/>
    <property type="match status" value="1"/>
</dbReference>
<dbReference type="PIRSF" id="PIRSF000477">
    <property type="entry name" value="PurNPase"/>
    <property type="match status" value="1"/>
</dbReference>
<feature type="domain" description="Nucleoside phosphorylase" evidence="12">
    <location>
        <begin position="30"/>
        <end position="283"/>
    </location>
</feature>
<evidence type="ECO:0000256" key="7">
    <source>
        <dbReference type="ARBA" id="ARBA00023918"/>
    </source>
</evidence>
<dbReference type="Pfam" id="PF01048">
    <property type="entry name" value="PNP_UDP_1"/>
    <property type="match status" value="1"/>
</dbReference>
<evidence type="ECO:0000256" key="3">
    <source>
        <dbReference type="ARBA" id="ARBA00011886"/>
    </source>
</evidence>
<dbReference type="GO" id="GO:0009116">
    <property type="term" value="P:nucleoside metabolic process"/>
    <property type="evidence" value="ECO:0007669"/>
    <property type="project" value="InterPro"/>
</dbReference>
<proteinExistence type="inferred from homology"/>
<dbReference type="PANTHER" id="PTHR11904">
    <property type="entry name" value="METHYLTHIOADENOSINE/PURINE NUCLEOSIDE PHOSPHORYLASE"/>
    <property type="match status" value="1"/>
</dbReference>
<dbReference type="EC" id="2.4.2.1" evidence="3 11"/>
<evidence type="ECO:0000256" key="11">
    <source>
        <dbReference type="PIRNR" id="PIRNR000477"/>
    </source>
</evidence>
<reference evidence="13" key="1">
    <citation type="submission" date="2021-10" db="EMBL/GenBank/DDBJ databases">
        <title>Tropical sea cucumber genome reveals ecological adaptation and Cuvierian tubules defense mechanism.</title>
        <authorList>
            <person name="Chen T."/>
        </authorList>
    </citation>
    <scope>NUCLEOTIDE SEQUENCE</scope>
    <source>
        <strain evidence="13">Nanhai2018</strain>
        <tissue evidence="13">Muscle</tissue>
    </source>
</reference>
<dbReference type="NCBIfam" id="TIGR01697">
    <property type="entry name" value="PNPH-PUNA-XAPA"/>
    <property type="match status" value="1"/>
</dbReference>
<name>A0A9Q1CB26_HOLLE</name>